<reference evidence="1 2" key="1">
    <citation type="submission" date="2018-11" db="EMBL/GenBank/DDBJ databases">
        <authorList>
            <consortium name="Pathogen Informatics"/>
        </authorList>
    </citation>
    <scope>NUCLEOTIDE SEQUENCE [LARGE SCALE GENOMIC DNA]</scope>
</reference>
<gene>
    <name evidence="1" type="ORF">DILT_LOCUS15400</name>
</gene>
<keyword evidence="2" id="KW-1185">Reference proteome</keyword>
<sequence length="150" mass="17319">MKICQRNLFAFREYHRIRKVLRIYKRFFPISCIQEIWDEFRDSIYYLARYGPHEGIFEKLIAFTPIRQSTFDEINAKTGMACDRYRANAWSPAMLKLTFLGCCPLGYAVSGSVISSFYGTDIVKKAPYISAGNRNVLVVVASFVYVPNLC</sequence>
<accession>A0A3P7QH53</accession>
<name>A0A3P7QH53_DIBLA</name>
<organism evidence="1 2">
    <name type="scientific">Dibothriocephalus latus</name>
    <name type="common">Fish tapeworm</name>
    <name type="synonym">Diphyllobothrium latum</name>
    <dbReference type="NCBI Taxonomy" id="60516"/>
    <lineage>
        <taxon>Eukaryota</taxon>
        <taxon>Metazoa</taxon>
        <taxon>Spiralia</taxon>
        <taxon>Lophotrochozoa</taxon>
        <taxon>Platyhelminthes</taxon>
        <taxon>Cestoda</taxon>
        <taxon>Eucestoda</taxon>
        <taxon>Diphyllobothriidea</taxon>
        <taxon>Diphyllobothriidae</taxon>
        <taxon>Dibothriocephalus</taxon>
    </lineage>
</organism>
<evidence type="ECO:0000313" key="2">
    <source>
        <dbReference type="Proteomes" id="UP000281553"/>
    </source>
</evidence>
<dbReference type="EMBL" id="UYRU01078909">
    <property type="protein sequence ID" value="VDN29629.1"/>
    <property type="molecule type" value="Genomic_DNA"/>
</dbReference>
<protein>
    <submittedName>
        <fullName evidence="1">Uncharacterized protein</fullName>
    </submittedName>
</protein>
<evidence type="ECO:0000313" key="1">
    <source>
        <dbReference type="EMBL" id="VDN29629.1"/>
    </source>
</evidence>
<dbReference type="AlphaFoldDB" id="A0A3P7QH53"/>
<proteinExistence type="predicted"/>
<dbReference type="OrthoDB" id="10522604at2759"/>
<dbReference type="Proteomes" id="UP000281553">
    <property type="component" value="Unassembled WGS sequence"/>
</dbReference>